<dbReference type="EMBL" id="LAZR01019515">
    <property type="protein sequence ID" value="KKL92264.1"/>
    <property type="molecule type" value="Genomic_DNA"/>
</dbReference>
<reference evidence="1" key="1">
    <citation type="journal article" date="2015" name="Nature">
        <title>Complex archaea that bridge the gap between prokaryotes and eukaryotes.</title>
        <authorList>
            <person name="Spang A."/>
            <person name="Saw J.H."/>
            <person name="Jorgensen S.L."/>
            <person name="Zaremba-Niedzwiedzka K."/>
            <person name="Martijn J."/>
            <person name="Lind A.E."/>
            <person name="van Eijk R."/>
            <person name="Schleper C."/>
            <person name="Guy L."/>
            <person name="Ettema T.J."/>
        </authorList>
    </citation>
    <scope>NUCLEOTIDE SEQUENCE</scope>
</reference>
<protein>
    <submittedName>
        <fullName evidence="1">Uncharacterized protein</fullName>
    </submittedName>
</protein>
<comment type="caution">
    <text evidence="1">The sequence shown here is derived from an EMBL/GenBank/DDBJ whole genome shotgun (WGS) entry which is preliminary data.</text>
</comment>
<accession>A0A0F9G0U1</accession>
<evidence type="ECO:0000313" key="1">
    <source>
        <dbReference type="EMBL" id="KKL92264.1"/>
    </source>
</evidence>
<organism evidence="1">
    <name type="scientific">marine sediment metagenome</name>
    <dbReference type="NCBI Taxonomy" id="412755"/>
    <lineage>
        <taxon>unclassified sequences</taxon>
        <taxon>metagenomes</taxon>
        <taxon>ecological metagenomes</taxon>
    </lineage>
</organism>
<gene>
    <name evidence="1" type="ORF">LCGC14_1886460</name>
</gene>
<sequence>MVNKNSDFIDGWDTVIGWPKIPKWNITQEKQI</sequence>
<dbReference type="AlphaFoldDB" id="A0A0F9G0U1"/>
<name>A0A0F9G0U1_9ZZZZ</name>
<proteinExistence type="predicted"/>